<dbReference type="EMBL" id="BDDD01000298">
    <property type="protein sequence ID" value="GAV63211.1"/>
    <property type="molecule type" value="Genomic_DNA"/>
</dbReference>
<keyword evidence="9 14" id="KW-0472">Membrane</keyword>
<keyword evidence="4 13" id="KW-0812">Transmembrane</keyword>
<dbReference type="InterPro" id="IPR006153">
    <property type="entry name" value="Cation/H_exchanger_TM"/>
</dbReference>
<evidence type="ECO:0000259" key="15">
    <source>
        <dbReference type="Pfam" id="PF00999"/>
    </source>
</evidence>
<comment type="catalytic activity">
    <reaction evidence="12">
        <text>K(+)(in) + H(+)(out) = K(+)(out) + H(+)(in)</text>
        <dbReference type="Rhea" id="RHEA:29467"/>
        <dbReference type="ChEBI" id="CHEBI:15378"/>
        <dbReference type="ChEBI" id="CHEBI:29103"/>
    </reaction>
</comment>
<keyword evidence="8 13" id="KW-0406">Ion transport</keyword>
<gene>
    <name evidence="16" type="ORF">CFOL_v3_06731</name>
</gene>
<dbReference type="GO" id="GO:0015386">
    <property type="term" value="F:potassium:proton antiporter activity"/>
    <property type="evidence" value="ECO:0007669"/>
    <property type="project" value="TreeGrafter"/>
</dbReference>
<feature type="domain" description="Cation/H+ exchanger transmembrane" evidence="15">
    <location>
        <begin position="49"/>
        <end position="446"/>
    </location>
</feature>
<evidence type="ECO:0000256" key="4">
    <source>
        <dbReference type="ARBA" id="ARBA00022692"/>
    </source>
</evidence>
<feature type="transmembrane region" description="Helical" evidence="14">
    <location>
        <begin position="348"/>
        <end position="369"/>
    </location>
</feature>
<feature type="transmembrane region" description="Helical" evidence="14">
    <location>
        <begin position="223"/>
        <end position="245"/>
    </location>
</feature>
<sequence length="544" mass="59648">MVSLETTPPLIVSYPVQALSSFLSVSTIIALTVFFALLCACVIIGHLLEENRWANESITALLLGLCAGAVVLLVTKGHSSRLLTFSEDLFFLYLLPPIIFNAGFQVKKKQFFKNFTIILLFGIVGTVISFCLISLGASVLFKRIGVTALDFQDYLAIGAILSATDSVCTLQVLSQDETPFLYSVVFGEGVVNDATSIVLFNAVQSMNFNEINASIAWKLLGTFLYLFFSSTALGIVVGLLSAYIIKTLYFGRHSTDREVALMMLMAYLSYMLAELLSLSGILTIFFCGIVMSHYTWHNVTESSRVTTKHAFATISFMAETFIFLYVGMDALDVDKWKSSNASAGTSVAVSSTLFAFVLIGRAAFVFPLANIVNCARKRDNDKIELRQQFTMWWAGLMRGAVTIALSYNQFAESDDTSTQDSALMITSTIIVVVFSTVVFGSITKPLIGALLLRHAKPLVSDATDIPSLEDLRLLFIEDNGEPGDQSGSQPAVRKRSSLSLLISHPTTTVHYFWRKFDDKFMRPVFGGRGFVPFVPGSPTGATDE</sequence>
<name>A0A1Q3B5B5_CEPFO</name>
<comment type="catalytic activity">
    <reaction evidence="11">
        <text>Na(+)(in) + H(+)(out) = Na(+)(out) + H(+)(in)</text>
        <dbReference type="Rhea" id="RHEA:29419"/>
        <dbReference type="ChEBI" id="CHEBI:15378"/>
        <dbReference type="ChEBI" id="CHEBI:29101"/>
    </reaction>
</comment>
<comment type="subcellular location">
    <subcellularLocation>
        <location evidence="1">Membrane</location>
        <topology evidence="1">Multi-pass membrane protein</topology>
    </subcellularLocation>
</comment>
<keyword evidence="3" id="KW-0633">Potassium transport</keyword>
<evidence type="ECO:0000256" key="3">
    <source>
        <dbReference type="ARBA" id="ARBA00022538"/>
    </source>
</evidence>
<evidence type="ECO:0000256" key="11">
    <source>
        <dbReference type="ARBA" id="ARBA00047524"/>
    </source>
</evidence>
<keyword evidence="13" id="KW-0050">Antiport</keyword>
<keyword evidence="6 14" id="KW-1133">Transmembrane helix</keyword>
<evidence type="ECO:0000256" key="10">
    <source>
        <dbReference type="ARBA" id="ARBA00023201"/>
    </source>
</evidence>
<dbReference type="Pfam" id="PF00999">
    <property type="entry name" value="Na_H_Exchanger"/>
    <property type="match status" value="1"/>
</dbReference>
<evidence type="ECO:0000256" key="2">
    <source>
        <dbReference type="ARBA" id="ARBA00022448"/>
    </source>
</evidence>
<dbReference type="InterPro" id="IPR004709">
    <property type="entry name" value="NaH_exchanger"/>
</dbReference>
<dbReference type="InParanoid" id="A0A1Q3B5B5"/>
<dbReference type="OrthoDB" id="196264at2759"/>
<dbReference type="PANTHER" id="PTHR10110">
    <property type="entry name" value="SODIUM/HYDROGEN EXCHANGER"/>
    <property type="match status" value="1"/>
</dbReference>
<comment type="similarity">
    <text evidence="13">Belongs to the monovalent cation:proton antiporter 1 (CPA1) transporter (TC 2.A.36) family.</text>
</comment>
<evidence type="ECO:0000256" key="8">
    <source>
        <dbReference type="ARBA" id="ARBA00023065"/>
    </source>
</evidence>
<dbReference type="PANTHER" id="PTHR10110:SF197">
    <property type="entry name" value="SODIUM_HYDROGEN EXCHANGER"/>
    <property type="match status" value="1"/>
</dbReference>
<feature type="transmembrane region" description="Helical" evidence="14">
    <location>
        <begin position="60"/>
        <end position="77"/>
    </location>
</feature>
<dbReference type="GO" id="GO:0005886">
    <property type="term" value="C:plasma membrane"/>
    <property type="evidence" value="ECO:0007669"/>
    <property type="project" value="TreeGrafter"/>
</dbReference>
<comment type="caution">
    <text evidence="16">The sequence shown here is derived from an EMBL/GenBank/DDBJ whole genome shotgun (WGS) entry which is preliminary data.</text>
</comment>
<dbReference type="InterPro" id="IPR018422">
    <property type="entry name" value="Cation/H_exchanger_CPA1"/>
</dbReference>
<dbReference type="AlphaFoldDB" id="A0A1Q3B5B5"/>
<evidence type="ECO:0000256" key="14">
    <source>
        <dbReference type="SAM" id="Phobius"/>
    </source>
</evidence>
<protein>
    <recommendedName>
        <fullName evidence="13">Sodium/hydrogen exchanger</fullName>
    </recommendedName>
</protein>
<dbReference type="PRINTS" id="PR01084">
    <property type="entry name" value="NAHEXCHNGR"/>
</dbReference>
<dbReference type="GO" id="GO:0015385">
    <property type="term" value="F:sodium:proton antiporter activity"/>
    <property type="evidence" value="ECO:0007669"/>
    <property type="project" value="InterPro"/>
</dbReference>
<feature type="transmembrane region" description="Helical" evidence="14">
    <location>
        <begin position="390"/>
        <end position="410"/>
    </location>
</feature>
<evidence type="ECO:0000256" key="1">
    <source>
        <dbReference type="ARBA" id="ARBA00004141"/>
    </source>
</evidence>
<organism evidence="16 17">
    <name type="scientific">Cephalotus follicularis</name>
    <name type="common">Albany pitcher plant</name>
    <dbReference type="NCBI Taxonomy" id="3775"/>
    <lineage>
        <taxon>Eukaryota</taxon>
        <taxon>Viridiplantae</taxon>
        <taxon>Streptophyta</taxon>
        <taxon>Embryophyta</taxon>
        <taxon>Tracheophyta</taxon>
        <taxon>Spermatophyta</taxon>
        <taxon>Magnoliopsida</taxon>
        <taxon>eudicotyledons</taxon>
        <taxon>Gunneridae</taxon>
        <taxon>Pentapetalae</taxon>
        <taxon>rosids</taxon>
        <taxon>fabids</taxon>
        <taxon>Oxalidales</taxon>
        <taxon>Cephalotaceae</taxon>
        <taxon>Cephalotus</taxon>
    </lineage>
</organism>
<accession>A0A1Q3B5B5</accession>
<feature type="transmembrane region" description="Helical" evidence="14">
    <location>
        <begin position="89"/>
        <end position="106"/>
    </location>
</feature>
<keyword evidence="5" id="KW-0630">Potassium</keyword>
<keyword evidence="17" id="KW-1185">Reference proteome</keyword>
<reference evidence="17" key="1">
    <citation type="submission" date="2016-04" db="EMBL/GenBank/DDBJ databases">
        <title>Cephalotus genome sequencing.</title>
        <authorList>
            <person name="Fukushima K."/>
            <person name="Hasebe M."/>
            <person name="Fang X."/>
        </authorList>
    </citation>
    <scope>NUCLEOTIDE SEQUENCE [LARGE SCALE GENOMIC DNA]</scope>
    <source>
        <strain evidence="17">cv. St1</strain>
    </source>
</reference>
<dbReference type="Gene3D" id="6.10.140.1330">
    <property type="match status" value="1"/>
</dbReference>
<dbReference type="GO" id="GO:0051453">
    <property type="term" value="P:regulation of intracellular pH"/>
    <property type="evidence" value="ECO:0007669"/>
    <property type="project" value="TreeGrafter"/>
</dbReference>
<feature type="transmembrane region" description="Helical" evidence="14">
    <location>
        <begin position="422"/>
        <end position="443"/>
    </location>
</feature>
<dbReference type="Proteomes" id="UP000187406">
    <property type="component" value="Unassembled WGS sequence"/>
</dbReference>
<evidence type="ECO:0000256" key="7">
    <source>
        <dbReference type="ARBA" id="ARBA00023053"/>
    </source>
</evidence>
<evidence type="ECO:0000313" key="16">
    <source>
        <dbReference type="EMBL" id="GAV63211.1"/>
    </source>
</evidence>
<evidence type="ECO:0000256" key="13">
    <source>
        <dbReference type="RuleBase" id="RU003722"/>
    </source>
</evidence>
<dbReference type="NCBIfam" id="TIGR00840">
    <property type="entry name" value="b_cpa1"/>
    <property type="match status" value="1"/>
</dbReference>
<keyword evidence="2 13" id="KW-0813">Transport</keyword>
<feature type="transmembrane region" description="Helical" evidence="14">
    <location>
        <begin position="265"/>
        <end position="290"/>
    </location>
</feature>
<evidence type="ECO:0000256" key="12">
    <source>
        <dbReference type="ARBA" id="ARBA00047912"/>
    </source>
</evidence>
<feature type="transmembrane region" description="Helical" evidence="14">
    <location>
        <begin position="20"/>
        <end position="48"/>
    </location>
</feature>
<evidence type="ECO:0000256" key="9">
    <source>
        <dbReference type="ARBA" id="ARBA00023136"/>
    </source>
</evidence>
<proteinExistence type="inferred from homology"/>
<feature type="transmembrane region" description="Helical" evidence="14">
    <location>
        <begin position="180"/>
        <end position="203"/>
    </location>
</feature>
<evidence type="ECO:0000313" key="17">
    <source>
        <dbReference type="Proteomes" id="UP000187406"/>
    </source>
</evidence>
<dbReference type="GO" id="GO:0098719">
    <property type="term" value="P:sodium ion import across plasma membrane"/>
    <property type="evidence" value="ECO:0007669"/>
    <property type="project" value="TreeGrafter"/>
</dbReference>
<evidence type="ECO:0000256" key="5">
    <source>
        <dbReference type="ARBA" id="ARBA00022958"/>
    </source>
</evidence>
<keyword evidence="7" id="KW-0915">Sodium</keyword>
<keyword evidence="10 13" id="KW-0739">Sodium transport</keyword>
<evidence type="ECO:0000256" key="6">
    <source>
        <dbReference type="ARBA" id="ARBA00022989"/>
    </source>
</evidence>
<feature type="transmembrane region" description="Helical" evidence="14">
    <location>
        <begin position="310"/>
        <end position="328"/>
    </location>
</feature>
<feature type="transmembrane region" description="Helical" evidence="14">
    <location>
        <begin position="118"/>
        <end position="141"/>
    </location>
</feature>